<dbReference type="Proteomes" id="UP000031390">
    <property type="component" value="Unassembled WGS sequence"/>
</dbReference>
<dbReference type="AlphaFoldDB" id="A0A0C1H1T0"/>
<organism evidence="1 2">
    <name type="scientific">Morococcus cerebrosus</name>
    <dbReference type="NCBI Taxonomy" id="1056807"/>
    <lineage>
        <taxon>Bacteria</taxon>
        <taxon>Pseudomonadati</taxon>
        <taxon>Pseudomonadota</taxon>
        <taxon>Betaproteobacteria</taxon>
        <taxon>Neisseriales</taxon>
        <taxon>Neisseriaceae</taxon>
        <taxon>Morococcus</taxon>
    </lineage>
</organism>
<name>A0A0C1H1T0_9NEIS</name>
<evidence type="ECO:0000313" key="2">
    <source>
        <dbReference type="Proteomes" id="UP000031390"/>
    </source>
</evidence>
<evidence type="ECO:0000313" key="1">
    <source>
        <dbReference type="EMBL" id="KIC12385.1"/>
    </source>
</evidence>
<dbReference type="EMBL" id="JUFZ01000017">
    <property type="protein sequence ID" value="KIC12385.1"/>
    <property type="molecule type" value="Genomic_DNA"/>
</dbReference>
<reference evidence="1 2" key="1">
    <citation type="submission" date="2014-12" db="EMBL/GenBank/DDBJ databases">
        <title>Genome sequence of Morococcus cerebrosus.</title>
        <authorList>
            <person name="Shin S.-K."/>
            <person name="Yi H."/>
        </authorList>
    </citation>
    <scope>NUCLEOTIDE SEQUENCE [LARGE SCALE GENOMIC DNA]</scope>
    <source>
        <strain evidence="1 2">CIP 81.93</strain>
    </source>
</reference>
<proteinExistence type="predicted"/>
<sequence>MPQRLKNGCWQATLNLNLENKTARQGVPFYFLFFISQNLKLFLLAP</sequence>
<protein>
    <submittedName>
        <fullName evidence="1">Uncharacterized protein</fullName>
    </submittedName>
</protein>
<comment type="caution">
    <text evidence="1">The sequence shown here is derived from an EMBL/GenBank/DDBJ whole genome shotgun (WGS) entry which is preliminary data.</text>
</comment>
<accession>A0A0C1H1T0</accession>
<gene>
    <name evidence="1" type="ORF">MCC93_04680</name>
</gene>